<dbReference type="PANTHER" id="PTHR11786:SF0">
    <property type="entry name" value="ARYLAMINE N-ACETYLTRANSFERASE 4-RELATED"/>
    <property type="match status" value="1"/>
</dbReference>
<dbReference type="SUPFAM" id="SSF54001">
    <property type="entry name" value="Cysteine proteinases"/>
    <property type="match status" value="1"/>
</dbReference>
<name>A0A9P5UAG4_9AGAR</name>
<dbReference type="InterPro" id="IPR001447">
    <property type="entry name" value="Arylamine_N-AcTrfase"/>
</dbReference>
<dbReference type="AlphaFoldDB" id="A0A9P5UAG4"/>
<organism evidence="2 3">
    <name type="scientific">Rhodocollybia butyracea</name>
    <dbReference type="NCBI Taxonomy" id="206335"/>
    <lineage>
        <taxon>Eukaryota</taxon>
        <taxon>Fungi</taxon>
        <taxon>Dikarya</taxon>
        <taxon>Basidiomycota</taxon>
        <taxon>Agaricomycotina</taxon>
        <taxon>Agaricomycetes</taxon>
        <taxon>Agaricomycetidae</taxon>
        <taxon>Agaricales</taxon>
        <taxon>Marasmiineae</taxon>
        <taxon>Omphalotaceae</taxon>
        <taxon>Rhodocollybia</taxon>
    </lineage>
</organism>
<evidence type="ECO:0000313" key="2">
    <source>
        <dbReference type="EMBL" id="KAF9073035.1"/>
    </source>
</evidence>
<protein>
    <recommendedName>
        <fullName evidence="4">Arylamine N-acetyltransferase</fullName>
    </recommendedName>
</protein>
<dbReference type="PANTHER" id="PTHR11786">
    <property type="entry name" value="N-HYDROXYARYLAMINE O-ACETYLTRANSFERASE"/>
    <property type="match status" value="1"/>
</dbReference>
<accession>A0A9P5UAG4</accession>
<dbReference type="Gene3D" id="3.30.2140.20">
    <property type="match status" value="1"/>
</dbReference>
<dbReference type="InterPro" id="IPR053710">
    <property type="entry name" value="Arylamine_NAT_domain_sf"/>
</dbReference>
<gene>
    <name evidence="2" type="ORF">BDP27DRAFT_1400441</name>
</gene>
<dbReference type="InterPro" id="IPR038765">
    <property type="entry name" value="Papain-like_cys_pep_sf"/>
</dbReference>
<evidence type="ECO:0000313" key="3">
    <source>
        <dbReference type="Proteomes" id="UP000772434"/>
    </source>
</evidence>
<comment type="caution">
    <text evidence="2">The sequence shown here is derived from an EMBL/GenBank/DDBJ whole genome shotgun (WGS) entry which is preliminary data.</text>
</comment>
<keyword evidence="3" id="KW-1185">Reference proteome</keyword>
<proteinExistence type="inferred from homology"/>
<comment type="similarity">
    <text evidence="1">Belongs to the arylamine N-acetyltransferase family.</text>
</comment>
<sequence length="384" mass="43101">MVLAIDINGDCSDRHRCKQSEVLPVDGQLREGLWIKTVPSAYDETQVFRYLCRIGFPGNWSVDSVKDFKVDLDNLALLMRLHIVAFAFENTAMHYAKDHAMDISLPGLYQRLVIEGKGSHCFGMNTLFLQMIRALGYRAYSGSGRLNTAAPEAPPTFITFTHQVLFVQPVQYSNTTYVVDVSGGGSGLTRPLLLKHGAKVVGATPSEWHTLVKAARYGSSLSPSFDSKESADVEWHLIISRTSDDGTITSKLLCSIIETEFFAMDYECSNISIYTGAWAEKEPLFMHNVVCSKSFWLCDEEMEREVAQMGGVPRWDGSLNARFLGRLGMLNNEVKRHVGTRSETLRIFRNELQRIDGLREFFGIEVPLVDMENIRGRLAALELP</sequence>
<dbReference type="Proteomes" id="UP000772434">
    <property type="component" value="Unassembled WGS sequence"/>
</dbReference>
<dbReference type="OrthoDB" id="10260017at2759"/>
<evidence type="ECO:0008006" key="4">
    <source>
        <dbReference type="Google" id="ProtNLM"/>
    </source>
</evidence>
<dbReference type="Pfam" id="PF00797">
    <property type="entry name" value="Acetyltransf_2"/>
    <property type="match status" value="1"/>
</dbReference>
<reference evidence="2" key="1">
    <citation type="submission" date="2020-11" db="EMBL/GenBank/DDBJ databases">
        <authorList>
            <consortium name="DOE Joint Genome Institute"/>
            <person name="Ahrendt S."/>
            <person name="Riley R."/>
            <person name="Andreopoulos W."/>
            <person name="Labutti K."/>
            <person name="Pangilinan J."/>
            <person name="Ruiz-Duenas F.J."/>
            <person name="Barrasa J.M."/>
            <person name="Sanchez-Garcia M."/>
            <person name="Camarero S."/>
            <person name="Miyauchi S."/>
            <person name="Serrano A."/>
            <person name="Linde D."/>
            <person name="Babiker R."/>
            <person name="Drula E."/>
            <person name="Ayuso-Fernandez I."/>
            <person name="Pacheco R."/>
            <person name="Padilla G."/>
            <person name="Ferreira P."/>
            <person name="Barriuso J."/>
            <person name="Kellner H."/>
            <person name="Castanera R."/>
            <person name="Alfaro M."/>
            <person name="Ramirez L."/>
            <person name="Pisabarro A.G."/>
            <person name="Kuo A."/>
            <person name="Tritt A."/>
            <person name="Lipzen A."/>
            <person name="He G."/>
            <person name="Yan M."/>
            <person name="Ng V."/>
            <person name="Cullen D."/>
            <person name="Martin F."/>
            <person name="Rosso M.-N."/>
            <person name="Henrissat B."/>
            <person name="Hibbett D."/>
            <person name="Martinez A.T."/>
            <person name="Grigoriev I.V."/>
        </authorList>
    </citation>
    <scope>NUCLEOTIDE SEQUENCE</scope>
    <source>
        <strain evidence="2">AH 40177</strain>
    </source>
</reference>
<dbReference type="GO" id="GO:0016407">
    <property type="term" value="F:acetyltransferase activity"/>
    <property type="evidence" value="ECO:0007669"/>
    <property type="project" value="InterPro"/>
</dbReference>
<dbReference type="EMBL" id="JADNRY010000020">
    <property type="protein sequence ID" value="KAF9073035.1"/>
    <property type="molecule type" value="Genomic_DNA"/>
</dbReference>
<evidence type="ECO:0000256" key="1">
    <source>
        <dbReference type="ARBA" id="ARBA00006547"/>
    </source>
</evidence>